<keyword evidence="1" id="KW-0812">Transmembrane</keyword>
<feature type="transmembrane region" description="Helical" evidence="1">
    <location>
        <begin position="23"/>
        <end position="41"/>
    </location>
</feature>
<dbReference type="OrthoDB" id="2376984at2759"/>
<reference evidence="2" key="1">
    <citation type="submission" date="2017-05" db="UniProtKB">
        <authorList>
            <consortium name="EnsemblMetazoa"/>
        </authorList>
    </citation>
    <scope>IDENTIFICATION</scope>
</reference>
<proteinExistence type="predicted"/>
<accession>A0A1X7US89</accession>
<dbReference type="EnsemblMetazoa" id="Aqu2.1.30860_001">
    <property type="protein sequence ID" value="Aqu2.1.30860_001"/>
    <property type="gene ID" value="Aqu2.1.30860"/>
</dbReference>
<feature type="transmembrane region" description="Helical" evidence="1">
    <location>
        <begin position="88"/>
        <end position="111"/>
    </location>
</feature>
<keyword evidence="1" id="KW-1133">Transmembrane helix</keyword>
<protein>
    <submittedName>
        <fullName evidence="2">Uncharacterized protein</fullName>
    </submittedName>
</protein>
<organism evidence="2">
    <name type="scientific">Amphimedon queenslandica</name>
    <name type="common">Sponge</name>
    <dbReference type="NCBI Taxonomy" id="400682"/>
    <lineage>
        <taxon>Eukaryota</taxon>
        <taxon>Metazoa</taxon>
        <taxon>Porifera</taxon>
        <taxon>Demospongiae</taxon>
        <taxon>Heteroscleromorpha</taxon>
        <taxon>Haplosclerida</taxon>
        <taxon>Niphatidae</taxon>
        <taxon>Amphimedon</taxon>
    </lineage>
</organism>
<name>A0A1X7US89_AMPQE</name>
<keyword evidence="1" id="KW-0472">Membrane</keyword>
<dbReference type="AlphaFoldDB" id="A0A1X7US89"/>
<evidence type="ECO:0000313" key="2">
    <source>
        <dbReference type="EnsemblMetazoa" id="Aqu2.1.30860_001"/>
    </source>
</evidence>
<dbReference type="InParanoid" id="A0A1X7US89"/>
<evidence type="ECO:0000256" key="1">
    <source>
        <dbReference type="SAM" id="Phobius"/>
    </source>
</evidence>
<sequence length="172" mass="19817">MNIIFRSALIQQFKNLNYATNTMTVLPQILCLIGVTIWYLYKLIKEIVRLCRADSDWREAILQQPESENQINYVKQLLERNPVKIKKYFFSGLQLPLPVLIAIFVATLILFQEQSDVPNKPINWPALTLASSVRYAGYQVAVIFTEQLFIAKSFFHLVKARFSAVLIEVACC</sequence>